<keyword evidence="5" id="KW-1185">Reference proteome</keyword>
<dbReference type="InterPro" id="IPR052173">
    <property type="entry name" value="Beta-lactam_resp_regulator"/>
</dbReference>
<proteinExistence type="predicted"/>
<dbReference type="RefSeq" id="WP_344978065.1">
    <property type="nucleotide sequence ID" value="NZ_BAABFN010000002.1"/>
</dbReference>
<feature type="domain" description="Peptidase M56" evidence="3">
    <location>
        <begin position="114"/>
        <end position="301"/>
    </location>
</feature>
<keyword evidence="2" id="KW-0812">Transmembrane</keyword>
<evidence type="ECO:0000313" key="5">
    <source>
        <dbReference type="Proteomes" id="UP001501207"/>
    </source>
</evidence>
<accession>A0ABP8FQC7</accession>
<keyword evidence="2" id="KW-1133">Transmembrane helix</keyword>
<feature type="region of interest" description="Disordered" evidence="1">
    <location>
        <begin position="595"/>
        <end position="629"/>
    </location>
</feature>
<evidence type="ECO:0000256" key="1">
    <source>
        <dbReference type="SAM" id="MobiDB-lite"/>
    </source>
</evidence>
<name>A0ABP8FQC7_9BACT</name>
<dbReference type="Gene3D" id="3.30.2010.10">
    <property type="entry name" value="Metalloproteases ('zincins'), catalytic domain"/>
    <property type="match status" value="1"/>
</dbReference>
<evidence type="ECO:0000313" key="4">
    <source>
        <dbReference type="EMBL" id="GAA4308641.1"/>
    </source>
</evidence>
<feature type="region of interest" description="Disordered" evidence="1">
    <location>
        <begin position="374"/>
        <end position="406"/>
    </location>
</feature>
<gene>
    <name evidence="4" type="ORF">GCM10023143_16140</name>
</gene>
<feature type="compositionally biased region" description="Low complexity" evidence="1">
    <location>
        <begin position="379"/>
        <end position="388"/>
    </location>
</feature>
<dbReference type="PANTHER" id="PTHR34978:SF3">
    <property type="entry name" value="SLR0241 PROTEIN"/>
    <property type="match status" value="1"/>
</dbReference>
<feature type="transmembrane region" description="Helical" evidence="2">
    <location>
        <begin position="110"/>
        <end position="130"/>
    </location>
</feature>
<keyword evidence="2" id="KW-0472">Membrane</keyword>
<sequence length="730" mass="83078">MWSSSDSFVQALGWTLLHSVWQAMLISACLWLLMRLCRRAAAAVRYLLSLSALAAAGAWFLFTFFRLWHPLPAGERLPLLPAAALQAYPAVLPVAPPPAPVPLWAEINTWLPYLVGCYVLGLLFRTLRLGREGWQLRRIRTRRAIPFDPAWEHYLEKLAAQLHITKRVQLFLSAHIDVPLMTGHLKPVIYLPLSLASQLSPEQIEAILLHELAHIRRHDYLLNLLQQMTETLLFFNPFIWLISRHIRLERENACDEIVTRSTAPLTYAHTLVAVEEYRRQQHQIAMAVTGRRHQLFCRIRHIMEKRVQKTSITQKLLALLVLAGGIASVAWLTPEEGHNAIRHRSSGSTHATPLSADVTLQAAVPVFIPLPAPAPGAAPAPRADTTAPRNGTDDLKNEDEARQRLNESRERWNEELEHYHQRKADAQQQVDSMLRQLEKSQLQAGRQALAEARRQLRQTNWDSIRQSSMEAVRRAQAEMQHINWDSLQRQTSKAMAEAQRRFRETDWEKIRQSSMEALSKMQGELQRMNWDSIRQQTGKAMEEARRQLRQTNWDSIRQSSMEALRHAQANLQRTNWDSLRRQMESSLRQADTAIKRAKWNRQDKPVAPNASPLPPAPPDSLSGPVPAAPRNPGSIIVATKVSGRIFGDAQAGDFRSPVTEVLKRHGLLKDNIHYTVMMNDRALYINGKKQPQTLFEQCRKLTEDGKQLLLTFNGSSGKALAIVQAEKLSK</sequence>
<feature type="transmembrane region" description="Helical" evidence="2">
    <location>
        <begin position="46"/>
        <end position="68"/>
    </location>
</feature>
<evidence type="ECO:0000256" key="2">
    <source>
        <dbReference type="SAM" id="Phobius"/>
    </source>
</evidence>
<evidence type="ECO:0000259" key="3">
    <source>
        <dbReference type="Pfam" id="PF05569"/>
    </source>
</evidence>
<feature type="transmembrane region" description="Helical" evidence="2">
    <location>
        <begin position="12"/>
        <end position="34"/>
    </location>
</feature>
<reference evidence="5" key="1">
    <citation type="journal article" date="2019" name="Int. J. Syst. Evol. Microbiol.">
        <title>The Global Catalogue of Microorganisms (GCM) 10K type strain sequencing project: providing services to taxonomists for standard genome sequencing and annotation.</title>
        <authorList>
            <consortium name="The Broad Institute Genomics Platform"/>
            <consortium name="The Broad Institute Genome Sequencing Center for Infectious Disease"/>
            <person name="Wu L."/>
            <person name="Ma J."/>
        </authorList>
    </citation>
    <scope>NUCLEOTIDE SEQUENCE [LARGE SCALE GENOMIC DNA]</scope>
    <source>
        <strain evidence="5">JCM 17664</strain>
    </source>
</reference>
<feature type="transmembrane region" description="Helical" evidence="2">
    <location>
        <begin position="316"/>
        <end position="334"/>
    </location>
</feature>
<dbReference type="Proteomes" id="UP001501207">
    <property type="component" value="Unassembled WGS sequence"/>
</dbReference>
<organism evidence="4 5">
    <name type="scientific">Compostibacter hankyongensis</name>
    <dbReference type="NCBI Taxonomy" id="1007089"/>
    <lineage>
        <taxon>Bacteria</taxon>
        <taxon>Pseudomonadati</taxon>
        <taxon>Bacteroidota</taxon>
        <taxon>Chitinophagia</taxon>
        <taxon>Chitinophagales</taxon>
        <taxon>Chitinophagaceae</taxon>
        <taxon>Compostibacter</taxon>
    </lineage>
</organism>
<feature type="compositionally biased region" description="Basic and acidic residues" evidence="1">
    <location>
        <begin position="391"/>
        <end position="406"/>
    </location>
</feature>
<dbReference type="InterPro" id="IPR008756">
    <property type="entry name" value="Peptidase_M56"/>
</dbReference>
<dbReference type="Pfam" id="PF05569">
    <property type="entry name" value="Peptidase_M56"/>
    <property type="match status" value="1"/>
</dbReference>
<dbReference type="CDD" id="cd07341">
    <property type="entry name" value="M56_BlaR1_MecR1_like"/>
    <property type="match status" value="1"/>
</dbReference>
<comment type="caution">
    <text evidence="4">The sequence shown here is derived from an EMBL/GenBank/DDBJ whole genome shotgun (WGS) entry which is preliminary data.</text>
</comment>
<dbReference type="PANTHER" id="PTHR34978">
    <property type="entry name" value="POSSIBLE SENSOR-TRANSDUCER PROTEIN BLAR"/>
    <property type="match status" value="1"/>
</dbReference>
<dbReference type="EMBL" id="BAABFN010000002">
    <property type="protein sequence ID" value="GAA4308641.1"/>
    <property type="molecule type" value="Genomic_DNA"/>
</dbReference>
<protein>
    <recommendedName>
        <fullName evidence="3">Peptidase M56 domain-containing protein</fullName>
    </recommendedName>
</protein>